<evidence type="ECO:0000256" key="3">
    <source>
        <dbReference type="ARBA" id="ARBA00022692"/>
    </source>
</evidence>
<dbReference type="EMBL" id="DVNA01000196">
    <property type="protein sequence ID" value="HIU55854.1"/>
    <property type="molecule type" value="Genomic_DNA"/>
</dbReference>
<feature type="domain" description="ABC-2 type transporter transmembrane" evidence="7">
    <location>
        <begin position="29"/>
        <end position="215"/>
    </location>
</feature>
<dbReference type="Pfam" id="PF12698">
    <property type="entry name" value="ABC2_membrane_3"/>
    <property type="match status" value="1"/>
</dbReference>
<feature type="non-terminal residue" evidence="8">
    <location>
        <position position="244"/>
    </location>
</feature>
<evidence type="ECO:0000259" key="7">
    <source>
        <dbReference type="Pfam" id="PF12698"/>
    </source>
</evidence>
<feature type="transmembrane region" description="Helical" evidence="6">
    <location>
        <begin position="29"/>
        <end position="50"/>
    </location>
</feature>
<comment type="caution">
    <text evidence="8">The sequence shown here is derived from an EMBL/GenBank/DDBJ whole genome shotgun (WGS) entry which is preliminary data.</text>
</comment>
<dbReference type="GO" id="GO:0140359">
    <property type="term" value="F:ABC-type transporter activity"/>
    <property type="evidence" value="ECO:0007669"/>
    <property type="project" value="InterPro"/>
</dbReference>
<reference evidence="8" key="1">
    <citation type="submission" date="2020-10" db="EMBL/GenBank/DDBJ databases">
        <authorList>
            <person name="Gilroy R."/>
        </authorList>
    </citation>
    <scope>NUCLEOTIDE SEQUENCE</scope>
    <source>
        <strain evidence="8">CHK158-818</strain>
    </source>
</reference>
<keyword evidence="5 6" id="KW-0472">Membrane</keyword>
<feature type="transmembrane region" description="Helical" evidence="6">
    <location>
        <begin position="194"/>
        <end position="220"/>
    </location>
</feature>
<accession>A0A9D1M927</accession>
<reference evidence="8" key="2">
    <citation type="journal article" date="2021" name="PeerJ">
        <title>Extensive microbial diversity within the chicken gut microbiome revealed by metagenomics and culture.</title>
        <authorList>
            <person name="Gilroy R."/>
            <person name="Ravi A."/>
            <person name="Getino M."/>
            <person name="Pursley I."/>
            <person name="Horton D.L."/>
            <person name="Alikhan N.F."/>
            <person name="Baker D."/>
            <person name="Gharbi K."/>
            <person name="Hall N."/>
            <person name="Watson M."/>
            <person name="Adriaenssens E.M."/>
            <person name="Foster-Nyarko E."/>
            <person name="Jarju S."/>
            <person name="Secka A."/>
            <person name="Antonio M."/>
            <person name="Oren A."/>
            <person name="Chaudhuri R.R."/>
            <person name="La Ragione R."/>
            <person name="Hildebrand F."/>
            <person name="Pallen M.J."/>
        </authorList>
    </citation>
    <scope>NUCLEOTIDE SEQUENCE</scope>
    <source>
        <strain evidence="8">CHK158-818</strain>
    </source>
</reference>
<evidence type="ECO:0000256" key="1">
    <source>
        <dbReference type="ARBA" id="ARBA00004651"/>
    </source>
</evidence>
<proteinExistence type="predicted"/>
<evidence type="ECO:0000256" key="2">
    <source>
        <dbReference type="ARBA" id="ARBA00022475"/>
    </source>
</evidence>
<evidence type="ECO:0000256" key="4">
    <source>
        <dbReference type="ARBA" id="ARBA00022989"/>
    </source>
</evidence>
<evidence type="ECO:0000256" key="5">
    <source>
        <dbReference type="ARBA" id="ARBA00023136"/>
    </source>
</evidence>
<dbReference type="Gene3D" id="3.40.1710.10">
    <property type="entry name" value="abc type-2 transporter like domain"/>
    <property type="match status" value="1"/>
</dbReference>
<evidence type="ECO:0000313" key="9">
    <source>
        <dbReference type="Proteomes" id="UP000824112"/>
    </source>
</evidence>
<keyword evidence="3 6" id="KW-0812">Transmembrane</keyword>
<organism evidence="8 9">
    <name type="scientific">Candidatus Gallibacteroides avistercoris</name>
    <dbReference type="NCBI Taxonomy" id="2840833"/>
    <lineage>
        <taxon>Bacteria</taxon>
        <taxon>Pseudomonadati</taxon>
        <taxon>Bacteroidota</taxon>
        <taxon>Bacteroidia</taxon>
        <taxon>Bacteroidales</taxon>
        <taxon>Bacteroidaceae</taxon>
        <taxon>Bacteroidaceae incertae sedis</taxon>
        <taxon>Candidatus Gallibacteroides</taxon>
    </lineage>
</organism>
<dbReference type="InterPro" id="IPR013525">
    <property type="entry name" value="ABC2_TM"/>
</dbReference>
<gene>
    <name evidence="8" type="ORF">IAB03_08640</name>
</gene>
<dbReference type="InterPro" id="IPR051449">
    <property type="entry name" value="ABC-2_transporter_component"/>
</dbReference>
<evidence type="ECO:0000313" key="8">
    <source>
        <dbReference type="EMBL" id="HIU55854.1"/>
    </source>
</evidence>
<dbReference type="PANTHER" id="PTHR30294:SF46">
    <property type="entry name" value="ABC TRANSPORTER PERMEASE"/>
    <property type="match status" value="1"/>
</dbReference>
<keyword evidence="2" id="KW-1003">Cell membrane</keyword>
<dbReference type="AlphaFoldDB" id="A0A9D1M927"/>
<keyword evidence="4 6" id="KW-1133">Transmembrane helix</keyword>
<sequence>MNLFKSIKLAFWDTCFVWKNEFKQVFKDWGVLLFFFALPFAYPILYASIYNPEVVREVPMVVVDNARTPLSREFSQKMDATPNARIVSYCADLEEAKRFLYEKKAYGILFIPSDFSRNLYRGEQSVVTFYSDMSILLNYKNFLTALVDVSLAMNTKLQTSALPGATNEQLAMATQPIPYESVTLYNPESGFGTFLIPAILMLILQQSLLLGIGMLAGGIYEHRQLRYYYSENRPMANNITHLVM</sequence>
<dbReference type="Proteomes" id="UP000824112">
    <property type="component" value="Unassembled WGS sequence"/>
</dbReference>
<dbReference type="PANTHER" id="PTHR30294">
    <property type="entry name" value="MEMBRANE COMPONENT OF ABC TRANSPORTER YHHJ-RELATED"/>
    <property type="match status" value="1"/>
</dbReference>
<evidence type="ECO:0000256" key="6">
    <source>
        <dbReference type="SAM" id="Phobius"/>
    </source>
</evidence>
<dbReference type="GO" id="GO:0005886">
    <property type="term" value="C:plasma membrane"/>
    <property type="evidence" value="ECO:0007669"/>
    <property type="project" value="UniProtKB-SubCell"/>
</dbReference>
<name>A0A9D1M927_9BACT</name>
<protein>
    <submittedName>
        <fullName evidence="8">ABC transporter permease</fullName>
    </submittedName>
</protein>
<comment type="subcellular location">
    <subcellularLocation>
        <location evidence="1">Cell membrane</location>
        <topology evidence="1">Multi-pass membrane protein</topology>
    </subcellularLocation>
</comment>